<proteinExistence type="predicted"/>
<gene>
    <name evidence="2" type="ORF">A2754_03905</name>
</gene>
<dbReference type="Pfam" id="PF01978">
    <property type="entry name" value="TrmB"/>
    <property type="match status" value="1"/>
</dbReference>
<name>A0A1F6ME42_9BACT</name>
<dbReference type="InterPro" id="IPR051797">
    <property type="entry name" value="TrmB-like"/>
</dbReference>
<protein>
    <recommendedName>
        <fullName evidence="1">Transcription regulator TrmB N-terminal domain-containing protein</fullName>
    </recommendedName>
</protein>
<feature type="domain" description="Transcription regulator TrmB N-terminal" evidence="1">
    <location>
        <begin position="7"/>
        <end position="74"/>
    </location>
</feature>
<organism evidence="2 3">
    <name type="scientific">Candidatus Magasanikbacteria bacterium RIFCSPHIGHO2_01_FULL_47_8</name>
    <dbReference type="NCBI Taxonomy" id="1798673"/>
    <lineage>
        <taxon>Bacteria</taxon>
        <taxon>Candidatus Magasanikiibacteriota</taxon>
    </lineage>
</organism>
<dbReference type="SUPFAM" id="SSF46785">
    <property type="entry name" value="Winged helix' DNA-binding domain"/>
    <property type="match status" value="1"/>
</dbReference>
<dbReference type="EMBL" id="MFPU01000019">
    <property type="protein sequence ID" value="OGH69904.1"/>
    <property type="molecule type" value="Genomic_DNA"/>
</dbReference>
<dbReference type="InterPro" id="IPR036390">
    <property type="entry name" value="WH_DNA-bd_sf"/>
</dbReference>
<dbReference type="AlphaFoldDB" id="A0A1F6ME42"/>
<dbReference type="InterPro" id="IPR002831">
    <property type="entry name" value="Tscrpt_reg_TrmB_N"/>
</dbReference>
<reference evidence="2 3" key="1">
    <citation type="journal article" date="2016" name="Nat. Commun.">
        <title>Thousands of microbial genomes shed light on interconnected biogeochemical processes in an aquifer system.</title>
        <authorList>
            <person name="Anantharaman K."/>
            <person name="Brown C.T."/>
            <person name="Hug L.A."/>
            <person name="Sharon I."/>
            <person name="Castelle C.J."/>
            <person name="Probst A.J."/>
            <person name="Thomas B.C."/>
            <person name="Singh A."/>
            <person name="Wilkins M.J."/>
            <person name="Karaoz U."/>
            <person name="Brodie E.L."/>
            <person name="Williams K.H."/>
            <person name="Hubbard S.S."/>
            <person name="Banfield J.F."/>
        </authorList>
    </citation>
    <scope>NUCLEOTIDE SEQUENCE [LARGE SCALE GENOMIC DNA]</scope>
</reference>
<evidence type="ECO:0000313" key="2">
    <source>
        <dbReference type="EMBL" id="OGH69904.1"/>
    </source>
</evidence>
<dbReference type="Gene3D" id="1.10.10.10">
    <property type="entry name" value="Winged helix-like DNA-binding domain superfamily/Winged helix DNA-binding domain"/>
    <property type="match status" value="1"/>
</dbReference>
<accession>A0A1F6ME42</accession>
<dbReference type="Proteomes" id="UP000177953">
    <property type="component" value="Unassembled WGS sequence"/>
</dbReference>
<dbReference type="PANTHER" id="PTHR34293:SF1">
    <property type="entry name" value="HTH-TYPE TRANSCRIPTIONAL REGULATOR TRMBL2"/>
    <property type="match status" value="1"/>
</dbReference>
<dbReference type="InterPro" id="IPR036388">
    <property type="entry name" value="WH-like_DNA-bd_sf"/>
</dbReference>
<evidence type="ECO:0000313" key="3">
    <source>
        <dbReference type="Proteomes" id="UP000177953"/>
    </source>
</evidence>
<comment type="caution">
    <text evidence="2">The sequence shown here is derived from an EMBL/GenBank/DDBJ whole genome shotgun (WGS) entry which is preliminary data.</text>
</comment>
<dbReference type="PANTHER" id="PTHR34293">
    <property type="entry name" value="HTH-TYPE TRANSCRIPTIONAL REGULATOR TRMBL2"/>
    <property type="match status" value="1"/>
</dbReference>
<evidence type="ECO:0000259" key="1">
    <source>
        <dbReference type="Pfam" id="PF01978"/>
    </source>
</evidence>
<sequence length="242" mass="28234">MEIHDLLETLGLQNQESKLYLAILEKGSASIADITKMSGLHRPTVYKLLPKLIQKNLVSISISGKRKLYSAESPHRLKTLAENVSTELDKVLPELIGMYDNRNPRPKIKFYEGEKVVSWVYEDVLSTCKKGDIFYRYESPKDYAKNDRHLPYGYFERICHKKEIQKFVITNEKTAKNKPNVIERVSHFVPAKYDLFEYDISQIVYNNKVAFIDFNTNTAWIIENPTFAKFQRQVFKLLFGKL</sequence>